<evidence type="ECO:0000256" key="12">
    <source>
        <dbReference type="ARBA" id="ARBA00034808"/>
    </source>
</evidence>
<evidence type="ECO:0000256" key="7">
    <source>
        <dbReference type="ARBA" id="ARBA00022840"/>
    </source>
</evidence>
<evidence type="ECO:0000256" key="6">
    <source>
        <dbReference type="ARBA" id="ARBA00022839"/>
    </source>
</evidence>
<dbReference type="PANTHER" id="PTHR11070">
    <property type="entry name" value="UVRD / RECB / PCRA DNA HELICASE FAMILY MEMBER"/>
    <property type="match status" value="1"/>
</dbReference>
<dbReference type="Pfam" id="PF13361">
    <property type="entry name" value="UvrD_C"/>
    <property type="match status" value="1"/>
</dbReference>
<keyword evidence="7 14" id="KW-0067">ATP-binding</keyword>
<dbReference type="GO" id="GO:0004527">
    <property type="term" value="F:exonuclease activity"/>
    <property type="evidence" value="ECO:0007669"/>
    <property type="project" value="UniProtKB-KW"/>
</dbReference>
<evidence type="ECO:0000256" key="3">
    <source>
        <dbReference type="ARBA" id="ARBA00022763"/>
    </source>
</evidence>
<dbReference type="Gene3D" id="3.40.50.300">
    <property type="entry name" value="P-loop containing nucleotide triphosphate hydrolases"/>
    <property type="match status" value="3"/>
</dbReference>
<dbReference type="EMBL" id="SLWB01000006">
    <property type="protein sequence ID" value="TCN68465.1"/>
    <property type="molecule type" value="Genomic_DNA"/>
</dbReference>
<evidence type="ECO:0000256" key="5">
    <source>
        <dbReference type="ARBA" id="ARBA00022806"/>
    </source>
</evidence>
<dbReference type="InterPro" id="IPR014017">
    <property type="entry name" value="DNA_helicase_UvrD-like_C"/>
</dbReference>
<evidence type="ECO:0000313" key="18">
    <source>
        <dbReference type="Proteomes" id="UP000294830"/>
    </source>
</evidence>
<comment type="catalytic activity">
    <reaction evidence="11">
        <text>Couples ATP hydrolysis with the unwinding of duplex DNA by translocating in the 3'-5' direction.</text>
        <dbReference type="EC" id="5.6.2.4"/>
    </reaction>
</comment>
<reference evidence="17 18" key="1">
    <citation type="submission" date="2019-03" db="EMBL/GenBank/DDBJ databases">
        <title>Genomic Encyclopedia of Archaeal and Bacterial Type Strains, Phase II (KMG-II): from individual species to whole genera.</title>
        <authorList>
            <person name="Goeker M."/>
        </authorList>
    </citation>
    <scope>NUCLEOTIDE SEQUENCE [LARGE SCALE GENOMIC DNA]</scope>
    <source>
        <strain evidence="17 18">RL-C</strain>
    </source>
</reference>
<keyword evidence="4 14" id="KW-0378">Hydrolase</keyword>
<keyword evidence="8" id="KW-0238">DNA-binding</keyword>
<gene>
    <name evidence="17" type="ORF">CLV25_10647</name>
</gene>
<keyword evidence="5 14" id="KW-0347">Helicase</keyword>
<name>A0A4R2EJH3_9BACT</name>
<dbReference type="InterPro" id="IPR027417">
    <property type="entry name" value="P-loop_NTPase"/>
</dbReference>
<proteinExistence type="predicted"/>
<dbReference type="InterPro" id="IPR011604">
    <property type="entry name" value="PDDEXK-like_dom_sf"/>
</dbReference>
<evidence type="ECO:0000256" key="10">
    <source>
        <dbReference type="ARBA" id="ARBA00023235"/>
    </source>
</evidence>
<keyword evidence="6 17" id="KW-0269">Exonuclease</keyword>
<dbReference type="AlphaFoldDB" id="A0A4R2EJH3"/>
<dbReference type="Gene3D" id="3.90.320.10">
    <property type="match status" value="1"/>
</dbReference>
<keyword evidence="10" id="KW-0413">Isomerase</keyword>
<dbReference type="Proteomes" id="UP000294830">
    <property type="component" value="Unassembled WGS sequence"/>
</dbReference>
<dbReference type="GO" id="GO:0000725">
    <property type="term" value="P:recombinational repair"/>
    <property type="evidence" value="ECO:0007669"/>
    <property type="project" value="TreeGrafter"/>
</dbReference>
<evidence type="ECO:0000259" key="15">
    <source>
        <dbReference type="PROSITE" id="PS51198"/>
    </source>
</evidence>
<evidence type="ECO:0000259" key="16">
    <source>
        <dbReference type="PROSITE" id="PS51217"/>
    </source>
</evidence>
<evidence type="ECO:0000256" key="8">
    <source>
        <dbReference type="ARBA" id="ARBA00023125"/>
    </source>
</evidence>
<dbReference type="SUPFAM" id="SSF52540">
    <property type="entry name" value="P-loop containing nucleoside triphosphate hydrolases"/>
    <property type="match status" value="1"/>
</dbReference>
<sequence>MSKLIVYNASAGSGKTYTLAREYILQIIRRPMEYRAILAVTFTNKATEEMKTRIIEELHALAKYRRGEGREPNYLSVLVDMLKGEQGQQQTLWDDDSARIEYEKEVSRRAQLVLTSILHDYSNFAISTIDKFFQKVVRNFVRELNIQPGYALELDSDRVLSLAVDKVLENLHEDEQLQRWLFDLVEERLNEGDSWELSGILTDLGQQLMREDFRQQPESFFEKIGNKEFLDGYYRKLVAKSKEAEQEYKETGASAVRYLENNGIKLEDIPGGSRSFATIFFKAMEGVVPSSYKSATDALNNPDKWMGKSKPKMTDAVYSQLNPLLGKILDYIERERNTYAVAIKNFRTLGVLADIDRQVRELASEDNLLLISDTNHIINKLIEGSDAPFIYEKMGNRFGSYLIDEFQDTSKQQYANFKPLLENSIGEGGYAMVVGDVKQNIYRWRNGDWRTLGISVIEDFKPEKISLDTNFRSKRNVVEFNNAVFPIMATALQDKMAAEGIDNNEIGKVYEDVSQNVLNVESKRGGYIHIEKVNGDSVLPDGSANELNSSERAQLVMQKLVERISELQDVQRYNPSDIAVLVRRQSEGQMVAEALLEARNASEPERANRFSFISQGALYLSSSNAVNLIVSILRLSINPADAISAALVSYIEKLEKDLPIAHGYFENAVSERVTALIDRIANLPLPEAVECIISEYRLNEIVDELPFIGGFADVVLGFATQKVSDATSFVEWWDERGLRTELYLPNQEEAITIMTVHKSKGLQYKVVLIPFFNWDYEPATGSRKTTLWVDGEPVAIDGDKLEAIPVEYGSSLKKSAFAKEANEEQQQSYIDNINLAYVALTRAEQELYLYIPLRVNRKEHIGTLLFDAAVSIPSATIVEPAEGEEPSIITFGEKGSGAGASVKENRGNTLSLTTYRIGKPLSKIKQSYSTTLAEGSGNLKKGLLMHRLFSLINTQDDVDSALDALVEEGLMVVDEQESIKKQVLGKLANPTIAEWFSGKHAIVAEGDIILPGEEYRVRRPDRVMMGNNETVVVDFKFGEVEDPKHRYQVFGYINTLRKMGYPNVKGYIWYFDHDGVVELD</sequence>
<keyword evidence="18" id="KW-1185">Reference proteome</keyword>
<dbReference type="Gene3D" id="1.10.3170.10">
    <property type="entry name" value="Recbcd, chain B, domain 2"/>
    <property type="match status" value="1"/>
</dbReference>
<comment type="catalytic activity">
    <reaction evidence="13">
        <text>ATP + H2O = ADP + phosphate + H(+)</text>
        <dbReference type="Rhea" id="RHEA:13065"/>
        <dbReference type="ChEBI" id="CHEBI:15377"/>
        <dbReference type="ChEBI" id="CHEBI:15378"/>
        <dbReference type="ChEBI" id="CHEBI:30616"/>
        <dbReference type="ChEBI" id="CHEBI:43474"/>
        <dbReference type="ChEBI" id="CHEBI:456216"/>
        <dbReference type="EC" id="5.6.2.4"/>
    </reaction>
</comment>
<feature type="domain" description="UvrD-like helicase ATP-binding" evidence="15">
    <location>
        <begin position="1"/>
        <end position="474"/>
    </location>
</feature>
<dbReference type="Pfam" id="PF00580">
    <property type="entry name" value="UvrD-helicase"/>
    <property type="match status" value="1"/>
</dbReference>
<keyword evidence="2 14" id="KW-0547">Nucleotide-binding</keyword>
<feature type="domain" description="UvrD-like helicase C-terminal" evidence="16">
    <location>
        <begin position="507"/>
        <end position="761"/>
    </location>
</feature>
<evidence type="ECO:0000256" key="9">
    <source>
        <dbReference type="ARBA" id="ARBA00023204"/>
    </source>
</evidence>
<dbReference type="InterPro" id="IPR000212">
    <property type="entry name" value="DNA_helicase_UvrD/REP"/>
</dbReference>
<feature type="binding site" evidence="14">
    <location>
        <begin position="9"/>
        <end position="16"/>
    </location>
    <ligand>
        <name>ATP</name>
        <dbReference type="ChEBI" id="CHEBI:30616"/>
    </ligand>
</feature>
<evidence type="ECO:0000256" key="11">
    <source>
        <dbReference type="ARBA" id="ARBA00034617"/>
    </source>
</evidence>
<dbReference type="InterPro" id="IPR014016">
    <property type="entry name" value="UvrD-like_ATP-bd"/>
</dbReference>
<dbReference type="EC" id="5.6.2.4" evidence="12"/>
<comment type="caution">
    <text evidence="17">The sequence shown here is derived from an EMBL/GenBank/DDBJ whole genome shotgun (WGS) entry which is preliminary data.</text>
</comment>
<dbReference type="PROSITE" id="PS51217">
    <property type="entry name" value="UVRD_HELICASE_CTER"/>
    <property type="match status" value="1"/>
</dbReference>
<evidence type="ECO:0000256" key="4">
    <source>
        <dbReference type="ARBA" id="ARBA00022801"/>
    </source>
</evidence>
<evidence type="ECO:0000313" key="17">
    <source>
        <dbReference type="EMBL" id="TCN68465.1"/>
    </source>
</evidence>
<evidence type="ECO:0000256" key="13">
    <source>
        <dbReference type="ARBA" id="ARBA00048988"/>
    </source>
</evidence>
<dbReference type="GO" id="GO:0043138">
    <property type="term" value="F:3'-5' DNA helicase activity"/>
    <property type="evidence" value="ECO:0007669"/>
    <property type="project" value="UniProtKB-EC"/>
</dbReference>
<organism evidence="17 18">
    <name type="scientific">Acetobacteroides hydrogenigenes</name>
    <dbReference type="NCBI Taxonomy" id="979970"/>
    <lineage>
        <taxon>Bacteria</taxon>
        <taxon>Pseudomonadati</taxon>
        <taxon>Bacteroidota</taxon>
        <taxon>Bacteroidia</taxon>
        <taxon>Bacteroidales</taxon>
        <taxon>Rikenellaceae</taxon>
        <taxon>Acetobacteroides</taxon>
    </lineage>
</organism>
<dbReference type="PROSITE" id="PS51198">
    <property type="entry name" value="UVRD_HELICASE_ATP_BIND"/>
    <property type="match status" value="1"/>
</dbReference>
<evidence type="ECO:0000256" key="1">
    <source>
        <dbReference type="ARBA" id="ARBA00022722"/>
    </source>
</evidence>
<dbReference type="GO" id="GO:0005524">
    <property type="term" value="F:ATP binding"/>
    <property type="evidence" value="ECO:0007669"/>
    <property type="project" value="UniProtKB-UniRule"/>
</dbReference>
<evidence type="ECO:0000256" key="14">
    <source>
        <dbReference type="PROSITE-ProRule" id="PRU00560"/>
    </source>
</evidence>
<dbReference type="RefSeq" id="WP_131839053.1">
    <property type="nucleotide sequence ID" value="NZ_SLWB01000006.1"/>
</dbReference>
<keyword evidence="9" id="KW-0234">DNA repair</keyword>
<keyword evidence="3" id="KW-0227">DNA damage</keyword>
<dbReference type="GO" id="GO:0005829">
    <property type="term" value="C:cytosol"/>
    <property type="evidence" value="ECO:0007669"/>
    <property type="project" value="TreeGrafter"/>
</dbReference>
<accession>A0A4R2EJH3</accession>
<dbReference type="GO" id="GO:0016887">
    <property type="term" value="F:ATP hydrolysis activity"/>
    <property type="evidence" value="ECO:0007669"/>
    <property type="project" value="RHEA"/>
</dbReference>
<dbReference type="GO" id="GO:0003677">
    <property type="term" value="F:DNA binding"/>
    <property type="evidence" value="ECO:0007669"/>
    <property type="project" value="UniProtKB-KW"/>
</dbReference>
<keyword evidence="1" id="KW-0540">Nuclease</keyword>
<evidence type="ECO:0000256" key="2">
    <source>
        <dbReference type="ARBA" id="ARBA00022741"/>
    </source>
</evidence>
<protein>
    <recommendedName>
        <fullName evidence="12">DNA 3'-5' helicase</fullName>
        <ecNumber evidence="12">5.6.2.4</ecNumber>
    </recommendedName>
</protein>
<dbReference type="OrthoDB" id="9810135at2"/>
<dbReference type="PANTHER" id="PTHR11070:SF67">
    <property type="entry name" value="DNA 3'-5' HELICASE"/>
    <property type="match status" value="1"/>
</dbReference>